<evidence type="ECO:0000259" key="7">
    <source>
        <dbReference type="PROSITE" id="PS50837"/>
    </source>
</evidence>
<dbReference type="GO" id="GO:0043066">
    <property type="term" value="P:negative regulation of apoptotic process"/>
    <property type="evidence" value="ECO:0007669"/>
    <property type="project" value="InterPro"/>
</dbReference>
<dbReference type="PROSITE" id="PS50143">
    <property type="entry name" value="BIR_REPEAT_2"/>
    <property type="match status" value="3"/>
</dbReference>
<keyword evidence="8" id="KW-1185">Reference proteome</keyword>
<dbReference type="GeneID" id="117352294"/>
<keyword evidence="5" id="KW-0862">Zinc</keyword>
<dbReference type="GO" id="GO:0005524">
    <property type="term" value="F:ATP binding"/>
    <property type="evidence" value="ECO:0007669"/>
    <property type="project" value="UniProtKB-KW"/>
</dbReference>
<feature type="domain" description="NACHT" evidence="7">
    <location>
        <begin position="500"/>
        <end position="793"/>
    </location>
</feature>
<dbReference type="GO" id="GO:0042742">
    <property type="term" value="P:defense response to bacterium"/>
    <property type="evidence" value="ECO:0007669"/>
    <property type="project" value="TreeGrafter"/>
</dbReference>
<dbReference type="OrthoDB" id="4034597at2759"/>
<evidence type="ECO:0000256" key="1">
    <source>
        <dbReference type="ARBA" id="ARBA00022703"/>
    </source>
</evidence>
<organism evidence="8 9">
    <name type="scientific">Geotrypetes seraphini</name>
    <name type="common">Gaboon caecilian</name>
    <name type="synonym">Caecilia seraphini</name>
    <dbReference type="NCBI Taxonomy" id="260995"/>
    <lineage>
        <taxon>Eukaryota</taxon>
        <taxon>Metazoa</taxon>
        <taxon>Chordata</taxon>
        <taxon>Craniata</taxon>
        <taxon>Vertebrata</taxon>
        <taxon>Euteleostomi</taxon>
        <taxon>Amphibia</taxon>
        <taxon>Gymnophiona</taxon>
        <taxon>Geotrypetes</taxon>
    </lineage>
</organism>
<dbReference type="Gene3D" id="3.40.50.300">
    <property type="entry name" value="P-loop containing nucleotide triphosphate hydrolases"/>
    <property type="match status" value="1"/>
</dbReference>
<dbReference type="GO" id="GO:0070269">
    <property type="term" value="P:pyroptotic inflammatory response"/>
    <property type="evidence" value="ECO:0007669"/>
    <property type="project" value="TreeGrafter"/>
</dbReference>
<gene>
    <name evidence="9" type="primary">NAIP</name>
</gene>
<dbReference type="Pfam" id="PF00653">
    <property type="entry name" value="BIR"/>
    <property type="match status" value="3"/>
</dbReference>
<evidence type="ECO:0000256" key="4">
    <source>
        <dbReference type="ARBA" id="ARBA00022741"/>
    </source>
</evidence>
<dbReference type="PANTHER" id="PTHR46914">
    <property type="entry name" value="BACULOVIRAL IAP REPEAT-CONTAINING PROTEIN 1"/>
    <property type="match status" value="1"/>
</dbReference>
<dbReference type="SUPFAM" id="SSF57924">
    <property type="entry name" value="Inhibitor of apoptosis (IAP) repeat"/>
    <property type="match status" value="3"/>
</dbReference>
<dbReference type="CDD" id="cd00022">
    <property type="entry name" value="BIR"/>
    <property type="match status" value="3"/>
</dbReference>
<dbReference type="InterPro" id="IPR032675">
    <property type="entry name" value="LRR_dom_sf"/>
</dbReference>
<dbReference type="FunCoup" id="A0A6P8PL23">
    <property type="interactions" value="132"/>
</dbReference>
<protein>
    <submittedName>
        <fullName evidence="9">Baculoviral IAP repeat-containing protein 1 isoform X1</fullName>
    </submittedName>
</protein>
<dbReference type="GO" id="GO:0046872">
    <property type="term" value="F:metal ion binding"/>
    <property type="evidence" value="ECO:0007669"/>
    <property type="project" value="UniProtKB-KW"/>
</dbReference>
<dbReference type="GO" id="GO:0043027">
    <property type="term" value="F:cysteine-type endopeptidase inhibitor activity involved in apoptotic process"/>
    <property type="evidence" value="ECO:0007669"/>
    <property type="project" value="InterPro"/>
</dbReference>
<dbReference type="KEGG" id="gsh:117352294"/>
<dbReference type="GO" id="GO:0072557">
    <property type="term" value="C:IPAF inflammasome complex"/>
    <property type="evidence" value="ECO:0007669"/>
    <property type="project" value="TreeGrafter"/>
</dbReference>
<evidence type="ECO:0000313" key="8">
    <source>
        <dbReference type="Proteomes" id="UP000515159"/>
    </source>
</evidence>
<dbReference type="InterPro" id="IPR040535">
    <property type="entry name" value="NLRC4_HD"/>
</dbReference>
<evidence type="ECO:0000256" key="2">
    <source>
        <dbReference type="ARBA" id="ARBA00022723"/>
    </source>
</evidence>
<keyword evidence="4" id="KW-0547">Nucleotide-binding</keyword>
<dbReference type="FunFam" id="3.40.50.300:FF:001126">
    <property type="entry name" value="Baculoviral IAP repeat-containing protein 1"/>
    <property type="match status" value="1"/>
</dbReference>
<keyword evidence="3" id="KW-0677">Repeat</keyword>
<dbReference type="InterPro" id="IPR007111">
    <property type="entry name" value="NACHT_NTPase"/>
</dbReference>
<evidence type="ECO:0000313" key="9">
    <source>
        <dbReference type="RefSeq" id="XP_033784614.1"/>
    </source>
</evidence>
<dbReference type="InParanoid" id="A0A6P8PL23"/>
<dbReference type="RefSeq" id="XP_033784614.1">
    <property type="nucleotide sequence ID" value="XM_033928723.1"/>
</dbReference>
<dbReference type="InterPro" id="IPR001370">
    <property type="entry name" value="BIR_rpt"/>
</dbReference>
<dbReference type="PROSITE" id="PS01282">
    <property type="entry name" value="BIR_REPEAT_1"/>
    <property type="match status" value="1"/>
</dbReference>
<keyword evidence="1" id="KW-0053">Apoptosis</keyword>
<evidence type="ECO:0000256" key="6">
    <source>
        <dbReference type="ARBA" id="ARBA00022840"/>
    </source>
</evidence>
<dbReference type="GO" id="GO:0016045">
    <property type="term" value="P:detection of bacterium"/>
    <property type="evidence" value="ECO:0007669"/>
    <property type="project" value="TreeGrafter"/>
</dbReference>
<dbReference type="Gene3D" id="3.80.10.10">
    <property type="entry name" value="Ribonuclease Inhibitor"/>
    <property type="match status" value="1"/>
</dbReference>
<dbReference type="PROSITE" id="PS50837">
    <property type="entry name" value="NACHT"/>
    <property type="match status" value="1"/>
</dbReference>
<dbReference type="Proteomes" id="UP000515159">
    <property type="component" value="Chromosome 1"/>
</dbReference>
<evidence type="ECO:0000256" key="3">
    <source>
        <dbReference type="ARBA" id="ARBA00022737"/>
    </source>
</evidence>
<dbReference type="InterPro" id="IPR053882">
    <property type="entry name" value="Nlrc4-like_WHD"/>
</dbReference>
<dbReference type="PANTHER" id="PTHR46914:SF1">
    <property type="entry name" value="BACULOVIRAL IAP REPEAT-CONTAINING PROTEIN 1"/>
    <property type="match status" value="1"/>
</dbReference>
<dbReference type="InterPro" id="IPR028789">
    <property type="entry name" value="Naip"/>
</dbReference>
<dbReference type="Gene3D" id="1.10.1170.10">
    <property type="entry name" value="Inhibitor Of Apoptosis Protein (2mihbC-IAP-1), Chain A"/>
    <property type="match status" value="3"/>
</dbReference>
<evidence type="ECO:0000256" key="5">
    <source>
        <dbReference type="ARBA" id="ARBA00022833"/>
    </source>
</evidence>
<dbReference type="SUPFAM" id="SSF52047">
    <property type="entry name" value="RNI-like"/>
    <property type="match status" value="1"/>
</dbReference>
<sequence>MFVCFSLITLTISAPCARIWLLPPFLPLRRSRYRIFWSSLVDMEARKNSEYDLADFQTRLSFLHINIEKVVGELEKERQDILEKLETSYKCHMRSELKRLQSFISYESLSSWCPKKMAAAGFYYTGLKRSVQCFCCGLVFCSTSLRTPPYEDHQKFQPDCEFIQGKDVGNIPKYDVRVQNPEENLAERSEKYKAEEARLESYDNWPFYTKTQPALLATAGFFFTGNKDIVRCFSCRGCLGNWEEDDDPWKEHAKWFPECEFLKSKKSEEEIKQFIQNYHGFIGVMGKHFTTTWQRKMCPLDAGNPVTNIFEDEEVRQDSFKTWPKDAHADPTALAKAGFFYIGTSDNVQCFSCGLRIHSFEPGDDVWAEHMKFKSKCKYLSNSMSVEGKQALCDRRDALPAQEVPVYCAAESESKCSIRSVCGGVSLGKQWLGEAKHLHDHLIRIYKDNKFRKLGSFGESSHVAIDLKTLYADISIVSKDTRNQPVQQLTLPEVLANLSFITMLEGEAGCGKTALLRKIAILWASGCPILSRFSLVFYLSLKSTDREQSLAEIICKQLAEPSLPLTDLTLKDIIHQLKNQVLFLLDDFSEVGSVPSAIEELMRKNHLNRLCLVVAVRTDRSGQVRQYAKTVLGIREFPLYSSVYMYQNLFSHNISVVEKLFVELAKSKTFQASLKTPLFAIALCTFWIQYPSADLFSETALFKAYLLYNTLRFPEEGQKLKALLSSCAELALRGLFGSCFDFTEEHLIDATVNEADALRLGLLSKFTTQRLHPVYSFFHPSFQEFLAGKRLGELLESDVQEERGQGFHYLQQVDTFLKAACHFHYFLNYTCQTSSKAVPIIINHLFSLIKSKRSFECHSENNAYLQQHPELAVIEQQLLVLIKINQEEFLSFVIHLLLNFAINSAYTSQTVNVCTPIILQFLMGKALTFDLSSLQNDTILRFLIEHPESFPLLDRLTLIIKGNRERAKINHSMVLDCYDRLGVPAVDQDYSSAFQLFQDDIEKVEYEAYLPVHTFPEISPFESAQLSDRTALLIIEAVNIDTANQNVLINLAAVLSVSDRIALCLNNSSGFVESIRLVIEQHSTSFTKCSLCNTELSTMEQELLLAMSSLESLAFMSLKSEQLPVHLFSNLDKYSHLKELSFSMSGEQRVFDKIPNNLKNLQKMERLIIDNANLVYDSSKLVEFIQNFPNLTVLHLNCNSFPDFEALVTVISFYEKLEAIHLKGSFLTDHQQALFVSVLPKFKALKILELKQCFTDKKTSELFACSLASLVHLEKLSLPEGPGVVQASTSIVHQFQHLHSIQMLSFGNNSLDDNSLLELAIAAKDGQLQTLQKLEIIAHHDITESGWRNFFRMLDNLPNLSTLNIMRLYTQQIKCHATTVMSFVQCVSRLPSLMTVFMQGWLLDEEDLKMFNAMKEKHPQSKSLHLHWQWLLPFSPTILN</sequence>
<keyword evidence="2" id="KW-0479">Metal-binding</keyword>
<dbReference type="Pfam" id="PF05729">
    <property type="entry name" value="NACHT"/>
    <property type="match status" value="1"/>
</dbReference>
<dbReference type="SMART" id="SM00238">
    <property type="entry name" value="BIR"/>
    <property type="match status" value="3"/>
</dbReference>
<dbReference type="GO" id="GO:0006915">
    <property type="term" value="P:apoptotic process"/>
    <property type="evidence" value="ECO:0007669"/>
    <property type="project" value="UniProtKB-KW"/>
</dbReference>
<proteinExistence type="predicted"/>
<dbReference type="Pfam" id="PF22524">
    <property type="entry name" value="WHD_Nlrc4"/>
    <property type="match status" value="1"/>
</dbReference>
<dbReference type="Pfam" id="PF17889">
    <property type="entry name" value="NLRC4_HD"/>
    <property type="match status" value="1"/>
</dbReference>
<dbReference type="CTD" id="4671"/>
<dbReference type="SUPFAM" id="SSF52540">
    <property type="entry name" value="P-loop containing nucleoside triphosphate hydrolases"/>
    <property type="match status" value="1"/>
</dbReference>
<keyword evidence="6" id="KW-0067">ATP-binding</keyword>
<accession>A0A6P8PL23</accession>
<name>A0A6P8PL23_GEOSA</name>
<reference evidence="9" key="1">
    <citation type="submission" date="2025-08" db="UniProtKB">
        <authorList>
            <consortium name="RefSeq"/>
        </authorList>
    </citation>
    <scope>IDENTIFICATION</scope>
</reference>
<dbReference type="InterPro" id="IPR027417">
    <property type="entry name" value="P-loop_NTPase"/>
</dbReference>